<dbReference type="RefSeq" id="WP_127936760.1">
    <property type="nucleotide sequence ID" value="NZ_SAUN01000001.1"/>
</dbReference>
<proteinExistence type="predicted"/>
<protein>
    <recommendedName>
        <fullName evidence="3">WD40 repeat protein</fullName>
    </recommendedName>
</protein>
<dbReference type="EMBL" id="SAUN01000001">
    <property type="protein sequence ID" value="RVX45088.1"/>
    <property type="molecule type" value="Genomic_DNA"/>
</dbReference>
<comment type="caution">
    <text evidence="1">The sequence shown here is derived from an EMBL/GenBank/DDBJ whole genome shotgun (WGS) entry which is preliminary data.</text>
</comment>
<organism evidence="1 2">
    <name type="scientific">Nonomuraea polychroma</name>
    <dbReference type="NCBI Taxonomy" id="46176"/>
    <lineage>
        <taxon>Bacteria</taxon>
        <taxon>Bacillati</taxon>
        <taxon>Actinomycetota</taxon>
        <taxon>Actinomycetes</taxon>
        <taxon>Streptosporangiales</taxon>
        <taxon>Streptosporangiaceae</taxon>
        <taxon>Nonomuraea</taxon>
    </lineage>
</organism>
<keyword evidence="2" id="KW-1185">Reference proteome</keyword>
<sequence length="311" mass="34953">MTPARRLTLLIATVPLLVTVLQPTAYGVARKDYLRHADSTCPGKRKYDEYEHCAPWRLWLRSGRVLRLPEARMFRPGTSPPAPIGQSPHGSMVAYYRLSDDALLVRDVTTGKVRTVPGEKWSPDIQWLSLSPGGRFAIISPNPWKTTGTQPRVVDTVTGQKHTFPTRMHLSFSPDNKYLLACQWDDLASRHPVQVVVYSAETWAEVRRGTQPSDLAGPLRMGGTTVAYIDRTGGTSYVRFRDIATGASTGSATKLPAGEYALRLVWDRANHLDLLTRVFGKPHRNAATYRWRRVNEGMRVLDTYTTIVRRP</sequence>
<evidence type="ECO:0008006" key="3">
    <source>
        <dbReference type="Google" id="ProtNLM"/>
    </source>
</evidence>
<reference evidence="1 2" key="1">
    <citation type="submission" date="2019-01" db="EMBL/GenBank/DDBJ databases">
        <title>Sequencing the genomes of 1000 actinobacteria strains.</title>
        <authorList>
            <person name="Klenk H.-P."/>
        </authorList>
    </citation>
    <scope>NUCLEOTIDE SEQUENCE [LARGE SCALE GENOMIC DNA]</scope>
    <source>
        <strain evidence="1 2">DSM 43925</strain>
    </source>
</reference>
<dbReference type="SUPFAM" id="SSF50969">
    <property type="entry name" value="YVTN repeat-like/Quinoprotein amine dehydrogenase"/>
    <property type="match status" value="1"/>
</dbReference>
<evidence type="ECO:0000313" key="2">
    <source>
        <dbReference type="Proteomes" id="UP000284824"/>
    </source>
</evidence>
<name>A0A438MHP3_9ACTN</name>
<accession>A0A438MHP3</accession>
<dbReference type="OrthoDB" id="3521991at2"/>
<gene>
    <name evidence="1" type="ORF">EDD27_7865</name>
</gene>
<dbReference type="AlphaFoldDB" id="A0A438MHP3"/>
<dbReference type="InterPro" id="IPR011044">
    <property type="entry name" value="Quino_amine_DH_bsu"/>
</dbReference>
<dbReference type="Proteomes" id="UP000284824">
    <property type="component" value="Unassembled WGS sequence"/>
</dbReference>
<evidence type="ECO:0000313" key="1">
    <source>
        <dbReference type="EMBL" id="RVX45088.1"/>
    </source>
</evidence>
<dbReference type="InterPro" id="IPR011042">
    <property type="entry name" value="6-blade_b-propeller_TolB-like"/>
</dbReference>
<dbReference type="Gene3D" id="2.120.10.30">
    <property type="entry name" value="TolB, C-terminal domain"/>
    <property type="match status" value="1"/>
</dbReference>